<dbReference type="Proteomes" id="UP001489004">
    <property type="component" value="Unassembled WGS sequence"/>
</dbReference>
<dbReference type="EMBL" id="JALJOR010000006">
    <property type="protein sequence ID" value="KAK9815619.1"/>
    <property type="molecule type" value="Genomic_DNA"/>
</dbReference>
<gene>
    <name evidence="2" type="ORF">WJX72_006934</name>
</gene>
<evidence type="ECO:0000256" key="1">
    <source>
        <dbReference type="SAM" id="MobiDB-lite"/>
    </source>
</evidence>
<reference evidence="2 3" key="1">
    <citation type="journal article" date="2024" name="Nat. Commun.">
        <title>Phylogenomics reveals the evolutionary origins of lichenization in chlorophyte algae.</title>
        <authorList>
            <person name="Puginier C."/>
            <person name="Libourel C."/>
            <person name="Otte J."/>
            <person name="Skaloud P."/>
            <person name="Haon M."/>
            <person name="Grisel S."/>
            <person name="Petersen M."/>
            <person name="Berrin J.G."/>
            <person name="Delaux P.M."/>
            <person name="Dal Grande F."/>
            <person name="Keller J."/>
        </authorList>
    </citation>
    <scope>NUCLEOTIDE SEQUENCE [LARGE SCALE GENOMIC DNA]</scope>
    <source>
        <strain evidence="2 3">SAG 2043</strain>
    </source>
</reference>
<name>A0AAW1Q110_9CHLO</name>
<accession>A0AAW1Q110</accession>
<organism evidence="2 3">
    <name type="scientific">[Myrmecia] bisecta</name>
    <dbReference type="NCBI Taxonomy" id="41462"/>
    <lineage>
        <taxon>Eukaryota</taxon>
        <taxon>Viridiplantae</taxon>
        <taxon>Chlorophyta</taxon>
        <taxon>core chlorophytes</taxon>
        <taxon>Trebouxiophyceae</taxon>
        <taxon>Trebouxiales</taxon>
        <taxon>Trebouxiaceae</taxon>
        <taxon>Myrmecia</taxon>
    </lineage>
</organism>
<sequence length="157" mass="17563">MRCTCKKAIVTGNVRWVESQARRYLPRECELPTQRGLSKDKRPVSHAGSTAHETGDTAEERDELKPGSQPRDPRWRAGRNFKSHAQRHTCSDSLCIGNAGTVNFNGHSRDVGCRCHVCNPTLSNSRFRMLLAKHEANQANKAARRLVRAGQSAVAWE</sequence>
<keyword evidence="3" id="KW-1185">Reference proteome</keyword>
<evidence type="ECO:0000313" key="3">
    <source>
        <dbReference type="Proteomes" id="UP001489004"/>
    </source>
</evidence>
<evidence type="ECO:0000313" key="2">
    <source>
        <dbReference type="EMBL" id="KAK9815619.1"/>
    </source>
</evidence>
<proteinExistence type="predicted"/>
<comment type="caution">
    <text evidence="2">The sequence shown here is derived from an EMBL/GenBank/DDBJ whole genome shotgun (WGS) entry which is preliminary data.</text>
</comment>
<protein>
    <submittedName>
        <fullName evidence="2">Uncharacterized protein</fullName>
    </submittedName>
</protein>
<dbReference type="AlphaFoldDB" id="A0AAW1Q110"/>
<feature type="region of interest" description="Disordered" evidence="1">
    <location>
        <begin position="28"/>
        <end position="80"/>
    </location>
</feature>